<dbReference type="Gene3D" id="3.90.1290.10">
    <property type="entry name" value="Plakin repeat"/>
    <property type="match status" value="3"/>
</dbReference>
<feature type="compositionally biased region" description="Basic and acidic residues" evidence="7">
    <location>
        <begin position="9"/>
        <end position="19"/>
    </location>
</feature>
<feature type="domain" description="SH3" evidence="8">
    <location>
        <begin position="468"/>
        <end position="525"/>
    </location>
</feature>
<name>A0ABD0LQP1_9CAEN</name>
<evidence type="ECO:0000256" key="5">
    <source>
        <dbReference type="ARBA" id="ARBA00022737"/>
    </source>
</evidence>
<evidence type="ECO:0000256" key="3">
    <source>
        <dbReference type="ARBA" id="ARBA00022490"/>
    </source>
</evidence>
<feature type="compositionally biased region" description="Acidic residues" evidence="7">
    <location>
        <begin position="740"/>
        <end position="749"/>
    </location>
</feature>
<dbReference type="InterPro" id="IPR041615">
    <property type="entry name" value="Desmoplakin_SH3"/>
</dbReference>
<keyword evidence="3" id="KW-0963">Cytoplasm</keyword>
<dbReference type="InterPro" id="IPR001452">
    <property type="entry name" value="SH3_domain"/>
</dbReference>
<dbReference type="PANTHER" id="PTHR23169">
    <property type="entry name" value="ENVOPLAKIN"/>
    <property type="match status" value="1"/>
</dbReference>
<dbReference type="Gene3D" id="1.20.58.60">
    <property type="match status" value="12"/>
</dbReference>
<dbReference type="SMART" id="SM00250">
    <property type="entry name" value="PLEC"/>
    <property type="match status" value="8"/>
</dbReference>
<feature type="compositionally biased region" description="Low complexity" evidence="7">
    <location>
        <begin position="1527"/>
        <end position="1537"/>
    </location>
</feature>
<reference evidence="9 10" key="1">
    <citation type="journal article" date="2023" name="Sci. Data">
        <title>Genome assembly of the Korean intertidal mud-creeper Batillaria attramentaria.</title>
        <authorList>
            <person name="Patra A.K."/>
            <person name="Ho P.T."/>
            <person name="Jun S."/>
            <person name="Lee S.J."/>
            <person name="Kim Y."/>
            <person name="Won Y.J."/>
        </authorList>
    </citation>
    <scope>NUCLEOTIDE SEQUENCE [LARGE SCALE GENOMIC DNA]</scope>
    <source>
        <strain evidence="9">Wonlab-2016</strain>
    </source>
</reference>
<comment type="caution">
    <text evidence="9">The sequence shown here is derived from an EMBL/GenBank/DDBJ whole genome shotgun (WGS) entry which is preliminary data.</text>
</comment>
<dbReference type="SUPFAM" id="SSF46966">
    <property type="entry name" value="Spectrin repeat"/>
    <property type="match status" value="12"/>
</dbReference>
<feature type="region of interest" description="Disordered" evidence="7">
    <location>
        <begin position="714"/>
        <end position="754"/>
    </location>
</feature>
<dbReference type="Pfam" id="PF00435">
    <property type="entry name" value="Spectrin"/>
    <property type="match status" value="5"/>
</dbReference>
<feature type="region of interest" description="Disordered" evidence="7">
    <location>
        <begin position="1"/>
        <end position="20"/>
    </location>
</feature>
<feature type="non-terminal residue" evidence="9">
    <location>
        <position position="1"/>
    </location>
</feature>
<dbReference type="InterPro" id="IPR043197">
    <property type="entry name" value="Plakin"/>
</dbReference>
<dbReference type="Proteomes" id="UP001519460">
    <property type="component" value="Unassembled WGS sequence"/>
</dbReference>
<dbReference type="InterPro" id="IPR001101">
    <property type="entry name" value="Plectin_repeat"/>
</dbReference>
<dbReference type="EMBL" id="JACVVK020000032">
    <property type="protein sequence ID" value="KAK7501339.1"/>
    <property type="molecule type" value="Genomic_DNA"/>
</dbReference>
<evidence type="ECO:0000256" key="2">
    <source>
        <dbReference type="ARBA" id="ARBA00022443"/>
    </source>
</evidence>
<dbReference type="CDD" id="cd00176">
    <property type="entry name" value="SPEC"/>
    <property type="match status" value="7"/>
</dbReference>
<dbReference type="InterPro" id="IPR018159">
    <property type="entry name" value="Spectrin/alpha-actinin"/>
</dbReference>
<dbReference type="SMART" id="SM00150">
    <property type="entry name" value="SPEC"/>
    <property type="match status" value="13"/>
</dbReference>
<feature type="compositionally biased region" description="Basic residues" evidence="7">
    <location>
        <begin position="714"/>
        <end position="731"/>
    </location>
</feature>
<keyword evidence="5" id="KW-0677">Repeat</keyword>
<evidence type="ECO:0000256" key="4">
    <source>
        <dbReference type="ARBA" id="ARBA00022553"/>
    </source>
</evidence>
<feature type="non-terminal residue" evidence="9">
    <location>
        <position position="3019"/>
    </location>
</feature>
<proteinExistence type="predicted"/>
<evidence type="ECO:0000256" key="6">
    <source>
        <dbReference type="PROSITE-ProRule" id="PRU00192"/>
    </source>
</evidence>
<gene>
    <name evidence="9" type="ORF">BaRGS_00007464</name>
</gene>
<feature type="region of interest" description="Disordered" evidence="7">
    <location>
        <begin position="1483"/>
        <end position="1512"/>
    </location>
</feature>
<dbReference type="InterPro" id="IPR035915">
    <property type="entry name" value="Plakin_repeat_sf"/>
</dbReference>
<evidence type="ECO:0000313" key="10">
    <source>
        <dbReference type="Proteomes" id="UP001519460"/>
    </source>
</evidence>
<dbReference type="SUPFAM" id="SSF75399">
    <property type="entry name" value="Plakin repeat"/>
    <property type="match status" value="4"/>
</dbReference>
<dbReference type="PROSITE" id="PS50002">
    <property type="entry name" value="SH3"/>
    <property type="match status" value="1"/>
</dbReference>
<organism evidence="9 10">
    <name type="scientific">Batillaria attramentaria</name>
    <dbReference type="NCBI Taxonomy" id="370345"/>
    <lineage>
        <taxon>Eukaryota</taxon>
        <taxon>Metazoa</taxon>
        <taxon>Spiralia</taxon>
        <taxon>Lophotrochozoa</taxon>
        <taxon>Mollusca</taxon>
        <taxon>Gastropoda</taxon>
        <taxon>Caenogastropoda</taxon>
        <taxon>Sorbeoconcha</taxon>
        <taxon>Cerithioidea</taxon>
        <taxon>Batillariidae</taxon>
        <taxon>Batillaria</taxon>
    </lineage>
</organism>
<evidence type="ECO:0000256" key="1">
    <source>
        <dbReference type="ARBA" id="ARBA00004496"/>
    </source>
</evidence>
<keyword evidence="10" id="KW-1185">Reference proteome</keyword>
<feature type="compositionally biased region" description="Basic and acidic residues" evidence="7">
    <location>
        <begin position="1487"/>
        <end position="1512"/>
    </location>
</feature>
<dbReference type="Pfam" id="PF00681">
    <property type="entry name" value="Plectin"/>
    <property type="match status" value="2"/>
</dbReference>
<sequence length="3019" mass="339013">PDSSCWRSRGGEKPQREVSRVSGGLRASLGQLRLPLDAAVRAVTEGKLTVRVVSTNGIVFIVQLGRVHKQNNRASLIILRLSAKLFGIRRWLMAVSGKTQHCQRLTLTDHQNSVTVMTVKERTARVNNPGIYRPAVKEIQRATGAIHGERGSRDPGAQDEREWYFLLSRQSISGQLKGTLTACVLVDNGNFSTSARCLVSQKVEDSPRRRGLDLLGKSGLRFTTCAAEDMATPASPSSRKARVCEGTFETNNIAVQQALDELRDDTVQVKEVKESLSEIKKTKSHTREFRQTDAEYDITEDLHLQRKRGLENILYVSEIEQTFSSVQDDFETRALYLAQRPEVFKAVYRDHCTAAVNMHTECVSAMRESWRWLSDLTTCLNTHLHNAAHYQQFCHDAQHLEADLDHYLDWLETRPLRAPVKTRDPDVMGTHFRVIVHHLLQLQGRVESLCERSKLVFPVNLRKVTQPPRPLRARALVSYKHRQISLEKDEYCTVKDNSDTERWVVQTEDGREAEVPAIILVIPPPDADCFDKAQCTRGQIAIHWRTTAERLRPQLVQFLTNVAKDTQARELAGISSQQKAGYMKLLNEATRLLRSKGKTDPEFDTMKAQLVGLRKVLGQVKPGPRDTKNPTTQKWNGTNSVFRQYTDLLIYGHAYKHEVSEHVTEENMVHTDPDNPPAYVSKAYFERAMPSVNIDAQTKKTHVTNIQCEMYIHERHKGKRPVAPSRRKKGAKQGVSKADENEEEEEEVTFSDTTEVVQETTSFVIVGAIDPRNRQQLSVHQAVNKGVLDLTRGTYNNPDTDYSISIPEAIQKGYVLVEYGDRFTNGSADTVDGQEFNLFSAMDTQVCPISGVIDPRTGEWISVKDAIAAGLIDPRTGKFRNPVTGEEMSLAEAVRAGYLIAERALPDDDAEQENGVFTSVAMIDVSYKIDGVVDPTTGELISLKRAIQDGIIDPVKGTYTDPVTGEVMSIEEAMRRGLIKARPFDPTKDKDEGDVLTFQQLQIRQQRFVPPSAAEIKQAAGEGLVMDPNEKIYEKLKEKLDLRALDVTDPSTNKTISLEEAFEKGIINFAKAEFDTLDGEIRPLHEATARGFLEPSVLQEILKTYQECSVGQLIDQGKFDPETGLVTDTDTGQVLSLETAIANEVIDPSTTFFFDMEGMRVMSLAEAMDTGRFNMASGKVVQTDSGQEMTVSEAERCGQIMASIDPAQMAASAETLGMLRGVMDTKLKGVRVPNVGHIADVEEAVMMGLLNVPQAAYAEEKTAGLVPLQLAVKSAKVEPQVATALFSAFNKLSLQEAIESGKLNPKSGKFVRPDNKQAVDLDTARKSGMWNPGFVYCVDEETGAVTSLGALIDQGKLDPKTGKLHSKTAGRPLTLEEAIAKGVLTPTIQPEKYVDLTATLKELIDGGQVNPRSATFVAPNDHRMSLRDALANGFLTLGSKVKQDPETGDVFLARDEDVVRALVDVKENTDWLSDVERAIASQRKPSQRLERLQDQAEETEGLKKEISQKEPEVRQAIQQAEQLVAASGSAAAPAGSAPGTGGQKDEAAQQIQKLKYNTADLKLRFDTAANEADSRASKMVQMKEGLETFYFSLEETDQWLDSAIERAQDLQASRAPLEEQFAVFKEFIDELKTKEEDVGKLVKAADDFKDQTQDFEREVDAYRKRLQILPTISEEGEGGILDEEIESTEAKFKDISRECAKHMDRLAGLVKNKKQFDDLNDKLTTVYPALQEQLADIHNHPFGKDPQKDARDLDTLRNIKAELIGQERKVKELTAAGERLADGLTEAGMTSEAEDVLGIMETRAEQYSAMLEQIGEQEEQLDSALTEQQNVMGRLDGVEDSIAEAEDKLRGNAPISLDKDKLANQLQEQRLMNADINSNKALLDRLAKEAHDVSGAEDRLSDVNERLGAVERLAESRTRELEEIASGLQGFEAKASDMAHWLANSIKDIKTPAKGGPGKAQRAKVHGMLEAKDERQEAMKELRATCERLMNDDRVSDKYAVKEALADVEGKWNELTELLVKEVSYEAVADVEGFLKYLDKAENEINTAEPISVDPETLRVQLRDHNAFHEDLTHRKNALKDVISKGRELLHETANTKTDEIESRWDSIENQADLLCQHSADRLRQLESALPLATHLNENLSEVEAWLEEMEAELKAQGPPGDNLEEVKKQHDNLKTTQQIIDDHKLFIDDLNSTGMDLMDLCGVTEATDLHNKLLGANTRYEGLRSQARAKGRELGEKKRAFTQEVVDSMDQLLEDLDALNRVVTSADPVPSAPGKLKNEIDENRAVLEDLERMKPAFIKVENTVQNLKAHGIEDPGEVEDVKSKAAEIAELASTIGKGAGQRDKLLKQTLKDANQFFDLSTDILSSLRDLKDSLFSQQLPGVDTDSIREQQSELAGIKTELEKAKELTGECRVHADNVMRNCGEPGNIELNKQLEDLAHLADDVNDMVRERGDELRKAYRHADQFAHLLDAINSWLPLSEHKLVSMRPPASDPETLKDQIEEIKLFKSQIHPRIVEMQQLNQQLDALKDQSPVQAESLYRPVLAANDKWNDVLRGIAEREAKLNDMQVKVGEVDRSMSDVIATLDQLQTDIKNQEDVSGDPKHLETILRKLQLMQSDVHNQEKTGRKLHKAVEEIVQRSEGGEDSPLVAKRQQMADMLRATKAMAKDADNQLQDKMRQVKRFLGEVDSNLAAINDFRQELKTNLPFGALPETSDTQYNAFLKRCQDLDGRDKTVQGLLATGQQMLETAKPEHVTQISEKVKRLRDRWQDTRDRAIKRKAKMEEHKQNVADFHSSLKAFTDWLNTTEVSMRAFVYPSKLVDRITKQIEEHNAVREDLQAQSERMATLDRTGTYLKHFGRKQDTIYVKNLLVGIRLRWKKILRRTDERGRILQQSYKEDKRFHDAWRELCDWLDDSSATLSRFLSPAKQPNLMKSDMDELKKFQVQLAQRHPTFFATTRLGRNLKDRCTKTDPERDVLNNMLEELRNKWNATPAWARHLSLRMYTLQICQSDYYKRVDTA</sequence>
<dbReference type="GO" id="GO:0005737">
    <property type="term" value="C:cytoplasm"/>
    <property type="evidence" value="ECO:0007669"/>
    <property type="project" value="UniProtKB-SubCell"/>
</dbReference>
<dbReference type="PANTHER" id="PTHR23169:SF23">
    <property type="entry name" value="SHORT STOP, ISOFORM H"/>
    <property type="match status" value="1"/>
</dbReference>
<comment type="subcellular location">
    <subcellularLocation>
        <location evidence="1">Cytoplasm</location>
    </subcellularLocation>
</comment>
<evidence type="ECO:0000313" key="9">
    <source>
        <dbReference type="EMBL" id="KAK7501339.1"/>
    </source>
</evidence>
<dbReference type="Pfam" id="PF17902">
    <property type="entry name" value="SH3_10"/>
    <property type="match status" value="1"/>
</dbReference>
<dbReference type="InterPro" id="IPR002017">
    <property type="entry name" value="Spectrin_repeat"/>
</dbReference>
<dbReference type="Gene3D" id="2.30.30.40">
    <property type="entry name" value="SH3 Domains"/>
    <property type="match status" value="1"/>
</dbReference>
<keyword evidence="4" id="KW-0597">Phosphoprotein</keyword>
<protein>
    <recommendedName>
        <fullName evidence="8">SH3 domain-containing protein</fullName>
    </recommendedName>
</protein>
<accession>A0ABD0LQP1</accession>
<keyword evidence="2 6" id="KW-0728">SH3 domain</keyword>
<evidence type="ECO:0000259" key="8">
    <source>
        <dbReference type="PROSITE" id="PS50002"/>
    </source>
</evidence>
<evidence type="ECO:0000256" key="7">
    <source>
        <dbReference type="SAM" id="MobiDB-lite"/>
    </source>
</evidence>
<feature type="region of interest" description="Disordered" evidence="7">
    <location>
        <begin position="1527"/>
        <end position="1548"/>
    </location>
</feature>